<evidence type="ECO:0000313" key="2">
    <source>
        <dbReference type="EMBL" id="KAH0812621.1"/>
    </source>
</evidence>
<comment type="caution">
    <text evidence="2">The sequence shown here is derived from an EMBL/GenBank/DDBJ whole genome shotgun (WGS) entry which is preliminary data.</text>
</comment>
<name>A0A8J6HEC1_TENMO</name>
<dbReference type="EMBL" id="JABDTM020025907">
    <property type="protein sequence ID" value="KAH0812621.1"/>
    <property type="molecule type" value="Genomic_DNA"/>
</dbReference>
<evidence type="ECO:0008006" key="4">
    <source>
        <dbReference type="Google" id="ProtNLM"/>
    </source>
</evidence>
<proteinExistence type="predicted"/>
<gene>
    <name evidence="2" type="ORF">GEV33_010170</name>
</gene>
<organism evidence="2 3">
    <name type="scientific">Tenebrio molitor</name>
    <name type="common">Yellow mealworm beetle</name>
    <dbReference type="NCBI Taxonomy" id="7067"/>
    <lineage>
        <taxon>Eukaryota</taxon>
        <taxon>Metazoa</taxon>
        <taxon>Ecdysozoa</taxon>
        <taxon>Arthropoda</taxon>
        <taxon>Hexapoda</taxon>
        <taxon>Insecta</taxon>
        <taxon>Pterygota</taxon>
        <taxon>Neoptera</taxon>
        <taxon>Endopterygota</taxon>
        <taxon>Coleoptera</taxon>
        <taxon>Polyphaga</taxon>
        <taxon>Cucujiformia</taxon>
        <taxon>Tenebrionidae</taxon>
        <taxon>Tenebrio</taxon>
    </lineage>
</organism>
<feature type="region of interest" description="Disordered" evidence="1">
    <location>
        <begin position="138"/>
        <end position="171"/>
    </location>
</feature>
<sequence length="541" mass="60582">MELNRQSVPPGEGREATRPSFSEEGGVSDRTTRNPPDADIRTLHRTELSHRHSLRVTGRAQPHHSATELTKAMWPARPDFASDTSSDPEPASYPIIRTSLPFPAPRPFAPSKQPGLPPLTPTRLQSVRNQLSRSPILSFYPTGKVSSEAGPSRTSKYNPLHQGRSTGDRRDQPVHIPQALQVRSGHMGLTPFGRSQTAGSSHQDARFIQLPGRLIAQRNKVQIFRVAILESGVTKKTHRERKLEDSVGTAERAAVPQVASCESRAWRSGSAIIPDSGLPNAMVLIVRCCQPSGPSKSPKFTVPLPLPGSSSQLPYRTAKEYRKVLLRFIVEQPLSAERGRSFAYRSLGSPSDHISFLWISFFRVVIVRLRIVVRVILRQDHRFEGGRSPRRYFESSQDQLSSSHTCAIIMENYTNSEMTDMVLCYGSADGVGLRAQALYREKFPARRVPHSQTFLAVVYGKMVLFECIGQQEFLLLTEFLTHIHQRKSRTMQQVLQGFGTIYIEGHSRVLEITTDILNIVSSSNNWSNICTTFKVTLYVQH</sequence>
<feature type="region of interest" description="Disordered" evidence="1">
    <location>
        <begin position="1"/>
        <end position="66"/>
    </location>
</feature>
<dbReference type="Proteomes" id="UP000719412">
    <property type="component" value="Unassembled WGS sequence"/>
</dbReference>
<evidence type="ECO:0000313" key="3">
    <source>
        <dbReference type="Proteomes" id="UP000719412"/>
    </source>
</evidence>
<protein>
    <recommendedName>
        <fullName evidence="4">DUF4817 domain-containing protein</fullName>
    </recommendedName>
</protein>
<evidence type="ECO:0000256" key="1">
    <source>
        <dbReference type="SAM" id="MobiDB-lite"/>
    </source>
</evidence>
<reference evidence="2" key="2">
    <citation type="submission" date="2021-08" db="EMBL/GenBank/DDBJ databases">
        <authorList>
            <person name="Eriksson T."/>
        </authorList>
    </citation>
    <scope>NUCLEOTIDE SEQUENCE</scope>
    <source>
        <strain evidence="2">Stoneville</strain>
        <tissue evidence="2">Whole head</tissue>
    </source>
</reference>
<accession>A0A8J6HEC1</accession>
<reference evidence="2" key="1">
    <citation type="journal article" date="2020" name="J Insects Food Feed">
        <title>The yellow mealworm (Tenebrio molitor) genome: a resource for the emerging insects as food and feed industry.</title>
        <authorList>
            <person name="Eriksson T."/>
            <person name="Andere A."/>
            <person name="Kelstrup H."/>
            <person name="Emery V."/>
            <person name="Picard C."/>
        </authorList>
    </citation>
    <scope>NUCLEOTIDE SEQUENCE</scope>
    <source>
        <strain evidence="2">Stoneville</strain>
        <tissue evidence="2">Whole head</tissue>
    </source>
</reference>
<dbReference type="AlphaFoldDB" id="A0A8J6HEC1"/>
<feature type="compositionally biased region" description="Basic and acidic residues" evidence="1">
    <location>
        <begin position="30"/>
        <end position="50"/>
    </location>
</feature>
<keyword evidence="3" id="KW-1185">Reference proteome</keyword>